<feature type="region of interest" description="Disordered" evidence="1">
    <location>
        <begin position="401"/>
        <end position="460"/>
    </location>
</feature>
<organism evidence="2 3">
    <name type="scientific">Pisolithus microcarpus 441</name>
    <dbReference type="NCBI Taxonomy" id="765257"/>
    <lineage>
        <taxon>Eukaryota</taxon>
        <taxon>Fungi</taxon>
        <taxon>Dikarya</taxon>
        <taxon>Basidiomycota</taxon>
        <taxon>Agaricomycotina</taxon>
        <taxon>Agaricomycetes</taxon>
        <taxon>Agaricomycetidae</taxon>
        <taxon>Boletales</taxon>
        <taxon>Sclerodermatineae</taxon>
        <taxon>Pisolithaceae</taxon>
        <taxon>Pisolithus</taxon>
    </lineage>
</organism>
<protein>
    <submittedName>
        <fullName evidence="2">Uncharacterized protein</fullName>
    </submittedName>
</protein>
<accession>A0A0C9Y1L7</accession>
<feature type="compositionally biased region" description="Low complexity" evidence="1">
    <location>
        <begin position="415"/>
        <end position="431"/>
    </location>
</feature>
<gene>
    <name evidence="2" type="ORF">PISMIDRAFT_19825</name>
</gene>
<sequence length="551" mass="60650">MCDDVPNFQRCDGYDAPLNTRPYALFDSSSDDPAPSPQLSSISSQIELSGFDSFDEVPPPRSFPGQSFSIRRVPVTHRQLGKGKATKWGPPLHQSILFTDGSCPGGVSAASAHSTYGRELEGSSPSATPDVPQIRVIPPCDPDRLLPYPRGDLVPTSPDYFNYVWTLAIFDGGYPFDGKTEEQNSRIRVLSEVYRGTDIALDCVPELLNKTCICPSDSVGESIDQLLADLTSPRTSATPFITEKSITTFKKPKSELVMAKILQQQQDQQWIEEAEPDPWSQEPIEFTADDGYSKKRDASFSETARFLSETVPSAASAFHWRSFLDAAAWNKANHSLHNAVNATTPLLPTTFHPVVVDSMLQIYLAGRTPVPLSHPLYEYACYDCCHLRHWSCHNGRGSRWTPTTDLSAKDKNEGPCCSTTRSLRSTRCRSPTPGPSVNPGRSDTDQEPDLPSELGSALGDQDIDIPETLHEEEVDCFTSGFSAMMMIQEGQSSTVPVEPNPNPGQSEQPSAPAPRSNVGLQSHLMHEEADYWHCFYHPEIDEARHSSVNGG</sequence>
<feature type="region of interest" description="Disordered" evidence="1">
    <location>
        <begin position="491"/>
        <end position="518"/>
    </location>
</feature>
<feature type="compositionally biased region" description="Low complexity" evidence="1">
    <location>
        <begin position="27"/>
        <end position="42"/>
    </location>
</feature>
<evidence type="ECO:0000313" key="3">
    <source>
        <dbReference type="Proteomes" id="UP000054018"/>
    </source>
</evidence>
<evidence type="ECO:0000313" key="2">
    <source>
        <dbReference type="EMBL" id="KIK11081.1"/>
    </source>
</evidence>
<name>A0A0C9Y1L7_9AGAM</name>
<dbReference type="Proteomes" id="UP000054018">
    <property type="component" value="Unassembled WGS sequence"/>
</dbReference>
<dbReference type="AlphaFoldDB" id="A0A0C9Y1L7"/>
<dbReference type="HOGENOM" id="CLU_036516_0_0_1"/>
<reference evidence="3" key="2">
    <citation type="submission" date="2015-01" db="EMBL/GenBank/DDBJ databases">
        <title>Evolutionary Origins and Diversification of the Mycorrhizal Mutualists.</title>
        <authorList>
            <consortium name="DOE Joint Genome Institute"/>
            <consortium name="Mycorrhizal Genomics Consortium"/>
            <person name="Kohler A."/>
            <person name="Kuo A."/>
            <person name="Nagy L.G."/>
            <person name="Floudas D."/>
            <person name="Copeland A."/>
            <person name="Barry K.W."/>
            <person name="Cichocki N."/>
            <person name="Veneault-Fourrey C."/>
            <person name="LaButti K."/>
            <person name="Lindquist E.A."/>
            <person name="Lipzen A."/>
            <person name="Lundell T."/>
            <person name="Morin E."/>
            <person name="Murat C."/>
            <person name="Riley R."/>
            <person name="Ohm R."/>
            <person name="Sun H."/>
            <person name="Tunlid A."/>
            <person name="Henrissat B."/>
            <person name="Grigoriev I.V."/>
            <person name="Hibbett D.S."/>
            <person name="Martin F."/>
        </authorList>
    </citation>
    <scope>NUCLEOTIDE SEQUENCE [LARGE SCALE GENOMIC DNA]</scope>
    <source>
        <strain evidence="3">441</strain>
    </source>
</reference>
<dbReference type="OrthoDB" id="70823at2759"/>
<keyword evidence="3" id="KW-1185">Reference proteome</keyword>
<feature type="region of interest" description="Disordered" evidence="1">
    <location>
        <begin position="50"/>
        <end position="69"/>
    </location>
</feature>
<feature type="region of interest" description="Disordered" evidence="1">
    <location>
        <begin position="22"/>
        <end position="42"/>
    </location>
</feature>
<proteinExistence type="predicted"/>
<dbReference type="EMBL" id="KN834306">
    <property type="protein sequence ID" value="KIK11081.1"/>
    <property type="molecule type" value="Genomic_DNA"/>
</dbReference>
<evidence type="ECO:0000256" key="1">
    <source>
        <dbReference type="SAM" id="MobiDB-lite"/>
    </source>
</evidence>
<reference evidence="2 3" key="1">
    <citation type="submission" date="2014-04" db="EMBL/GenBank/DDBJ databases">
        <authorList>
            <consortium name="DOE Joint Genome Institute"/>
            <person name="Kuo A."/>
            <person name="Kohler A."/>
            <person name="Costa M.D."/>
            <person name="Nagy L.G."/>
            <person name="Floudas D."/>
            <person name="Copeland A."/>
            <person name="Barry K.W."/>
            <person name="Cichocki N."/>
            <person name="Veneault-Fourrey C."/>
            <person name="LaButti K."/>
            <person name="Lindquist E.A."/>
            <person name="Lipzen A."/>
            <person name="Lundell T."/>
            <person name="Morin E."/>
            <person name="Murat C."/>
            <person name="Sun H."/>
            <person name="Tunlid A."/>
            <person name="Henrissat B."/>
            <person name="Grigoriev I.V."/>
            <person name="Hibbett D.S."/>
            <person name="Martin F."/>
            <person name="Nordberg H.P."/>
            <person name="Cantor M.N."/>
            <person name="Hua S.X."/>
        </authorList>
    </citation>
    <scope>NUCLEOTIDE SEQUENCE [LARGE SCALE GENOMIC DNA]</scope>
    <source>
        <strain evidence="2 3">441</strain>
    </source>
</reference>